<keyword evidence="1" id="KW-0812">Transmembrane</keyword>
<sequence>MSELEAVNAGAATQATLKIEIGPLIDATYGVLVQSLDGSALGALLPADVNGPQVGIDTGFPAEDSIPATTIASWLAVAGHWIWFAVGAVIMAGAALVVARRGNRGGLLAGAGVLILIAAGTLALWTGSWDNADAAAQTLPDAVAHVVLEGLGVRAMALAGGLATGGGIAVVAGLGWFWLGRRGASAQKA</sequence>
<evidence type="ECO:0000313" key="3">
    <source>
        <dbReference type="Proteomes" id="UP000523000"/>
    </source>
</evidence>
<feature type="transmembrane region" description="Helical" evidence="1">
    <location>
        <begin position="81"/>
        <end position="99"/>
    </location>
</feature>
<feature type="transmembrane region" description="Helical" evidence="1">
    <location>
        <begin position="155"/>
        <end position="179"/>
    </location>
</feature>
<reference evidence="2 3" key="1">
    <citation type="submission" date="2020-08" db="EMBL/GenBank/DDBJ databases">
        <title>Sequencing the genomes of 1000 actinobacteria strains.</title>
        <authorList>
            <person name="Klenk H.-P."/>
        </authorList>
    </citation>
    <scope>NUCLEOTIDE SEQUENCE [LARGE SCALE GENOMIC DNA]</scope>
    <source>
        <strain evidence="2 3">DSM 22826</strain>
    </source>
</reference>
<organism evidence="2 3">
    <name type="scientific">Paeniglutamicibacter cryotolerans</name>
    <dbReference type="NCBI Taxonomy" id="670079"/>
    <lineage>
        <taxon>Bacteria</taxon>
        <taxon>Bacillati</taxon>
        <taxon>Actinomycetota</taxon>
        <taxon>Actinomycetes</taxon>
        <taxon>Micrococcales</taxon>
        <taxon>Micrococcaceae</taxon>
        <taxon>Paeniglutamicibacter</taxon>
    </lineage>
</organism>
<keyword evidence="3" id="KW-1185">Reference proteome</keyword>
<proteinExistence type="predicted"/>
<dbReference type="AlphaFoldDB" id="A0A839QD53"/>
<dbReference type="EMBL" id="JACHVS010000001">
    <property type="protein sequence ID" value="MBB2993830.1"/>
    <property type="molecule type" value="Genomic_DNA"/>
</dbReference>
<protein>
    <submittedName>
        <fullName evidence="2">Uncharacterized protein</fullName>
    </submittedName>
</protein>
<accession>A0A839QD53</accession>
<gene>
    <name evidence="2" type="ORF">E9229_000021</name>
</gene>
<dbReference type="RefSeq" id="WP_183509171.1">
    <property type="nucleotide sequence ID" value="NZ_BAABGK010000039.1"/>
</dbReference>
<keyword evidence="1" id="KW-0472">Membrane</keyword>
<feature type="transmembrane region" description="Helical" evidence="1">
    <location>
        <begin position="106"/>
        <end position="125"/>
    </location>
</feature>
<name>A0A839QD53_9MICC</name>
<comment type="caution">
    <text evidence="2">The sequence shown here is derived from an EMBL/GenBank/DDBJ whole genome shotgun (WGS) entry which is preliminary data.</text>
</comment>
<evidence type="ECO:0000256" key="1">
    <source>
        <dbReference type="SAM" id="Phobius"/>
    </source>
</evidence>
<dbReference type="Proteomes" id="UP000523000">
    <property type="component" value="Unassembled WGS sequence"/>
</dbReference>
<keyword evidence="1" id="KW-1133">Transmembrane helix</keyword>
<evidence type="ECO:0000313" key="2">
    <source>
        <dbReference type="EMBL" id="MBB2993830.1"/>
    </source>
</evidence>